<feature type="signal peptide" evidence="1">
    <location>
        <begin position="1"/>
        <end position="19"/>
    </location>
</feature>
<dbReference type="Gene3D" id="3.10.450.730">
    <property type="entry name" value="BLIP domain"/>
    <property type="match status" value="1"/>
</dbReference>
<dbReference type="RefSeq" id="WP_317637576.1">
    <property type="nucleotide sequence ID" value="NZ_AP026803.1"/>
</dbReference>
<proteinExistence type="predicted"/>
<keyword evidence="1" id="KW-0732">Signal</keyword>
<gene>
    <name evidence="2" type="ORF">KIM322_01120</name>
</gene>
<dbReference type="PROSITE" id="PS51257">
    <property type="entry name" value="PROKAR_LIPOPROTEIN"/>
    <property type="match status" value="1"/>
</dbReference>
<organism evidence="2 3">
    <name type="scientific">Lactobacillus xylocopicola</name>
    <dbReference type="NCBI Taxonomy" id="2976676"/>
    <lineage>
        <taxon>Bacteria</taxon>
        <taxon>Bacillati</taxon>
        <taxon>Bacillota</taxon>
        <taxon>Bacilli</taxon>
        <taxon>Lactobacillales</taxon>
        <taxon>Lactobacillaceae</taxon>
        <taxon>Lactobacillus</taxon>
    </lineage>
</organism>
<evidence type="ECO:0008006" key="4">
    <source>
        <dbReference type="Google" id="ProtNLM"/>
    </source>
</evidence>
<accession>A0ABM8BFG8</accession>
<sequence>MKKATLTIIALLTAISVTACTNTNDKTKNTKTVITRKKTVVRGHESIGGSKTGISFKKYEAIRIDQRHPAKLKDVITLLGKPTPGQSATYGDFSTMKWTKVQHTTNGLISVTADKKGNVVSKQFNNLAVKRPTKLTTTDYKKIKKGQTKKEVYRILGRPDGYSTDLPDTAIGEHSNEIISYAIGVAHKEPNSGKLTMIIIHISDGKVSGKHQDSLGNK</sequence>
<name>A0ABM8BFG8_9LACO</name>
<evidence type="ECO:0000313" key="2">
    <source>
        <dbReference type="EMBL" id="BDR59851.1"/>
    </source>
</evidence>
<keyword evidence="3" id="KW-1185">Reference proteome</keyword>
<dbReference type="EMBL" id="AP026803">
    <property type="protein sequence ID" value="BDR59851.1"/>
    <property type="molecule type" value="Genomic_DNA"/>
</dbReference>
<reference evidence="2 3" key="1">
    <citation type="journal article" date="2023" name="Microbiol. Spectr.">
        <title>Symbiosis of Carpenter Bees with Uncharacterized Lactic Acid Bacteria Showing NAD Auxotrophy.</title>
        <authorList>
            <person name="Kawasaki S."/>
            <person name="Ozawa K."/>
            <person name="Mori T."/>
            <person name="Yamamoto A."/>
            <person name="Ito M."/>
            <person name="Ohkuma M."/>
            <person name="Sakamoto M."/>
            <person name="Matsutani M."/>
        </authorList>
    </citation>
    <scope>NUCLEOTIDE SEQUENCE [LARGE SCALE GENOMIC DNA]</scope>
    <source>
        <strain evidence="2 3">Kim32-2</strain>
    </source>
</reference>
<protein>
    <recommendedName>
        <fullName evidence="4">Lipoprotein</fullName>
    </recommendedName>
</protein>
<evidence type="ECO:0000313" key="3">
    <source>
        <dbReference type="Proteomes" id="UP001321741"/>
    </source>
</evidence>
<dbReference type="InterPro" id="IPR024418">
    <property type="entry name" value="DUF3862"/>
</dbReference>
<dbReference type="Proteomes" id="UP001321741">
    <property type="component" value="Chromosome"/>
</dbReference>
<dbReference type="Pfam" id="PF12978">
    <property type="entry name" value="DUF3862"/>
    <property type="match status" value="1"/>
</dbReference>
<evidence type="ECO:0000256" key="1">
    <source>
        <dbReference type="SAM" id="SignalP"/>
    </source>
</evidence>
<feature type="chain" id="PRO_5046102601" description="Lipoprotein" evidence="1">
    <location>
        <begin position="20"/>
        <end position="218"/>
    </location>
</feature>